<feature type="region of interest" description="Disordered" evidence="1">
    <location>
        <begin position="1"/>
        <end position="34"/>
    </location>
</feature>
<dbReference type="AlphaFoldDB" id="A0A4C1YC63"/>
<comment type="caution">
    <text evidence="2">The sequence shown here is derived from an EMBL/GenBank/DDBJ whole genome shotgun (WGS) entry which is preliminary data.</text>
</comment>
<dbReference type="EMBL" id="BGZK01001194">
    <property type="protein sequence ID" value="GBP73971.1"/>
    <property type="molecule type" value="Genomic_DNA"/>
</dbReference>
<feature type="compositionally biased region" description="Polar residues" evidence="1">
    <location>
        <begin position="1"/>
        <end position="19"/>
    </location>
</feature>
<sequence length="83" mass="9404">MRKPRSNFSGMKSRLSSFDRNNKQLILPYPKGGSSLRVKRGHTYEVVRTGSNSIIIVRQRPRSRGRAMTTMASVDPPPPCPYK</sequence>
<evidence type="ECO:0000313" key="2">
    <source>
        <dbReference type="EMBL" id="GBP73971.1"/>
    </source>
</evidence>
<gene>
    <name evidence="2" type="ORF">EVAR_87836_1</name>
</gene>
<keyword evidence="3" id="KW-1185">Reference proteome</keyword>
<accession>A0A4C1YC63</accession>
<name>A0A4C1YC63_EUMVA</name>
<dbReference type="Proteomes" id="UP000299102">
    <property type="component" value="Unassembled WGS sequence"/>
</dbReference>
<protein>
    <submittedName>
        <fullName evidence="2">Uncharacterized protein</fullName>
    </submittedName>
</protein>
<evidence type="ECO:0000313" key="3">
    <source>
        <dbReference type="Proteomes" id="UP000299102"/>
    </source>
</evidence>
<evidence type="ECO:0000256" key="1">
    <source>
        <dbReference type="SAM" id="MobiDB-lite"/>
    </source>
</evidence>
<organism evidence="2 3">
    <name type="scientific">Eumeta variegata</name>
    <name type="common">Bagworm moth</name>
    <name type="synonym">Eumeta japonica</name>
    <dbReference type="NCBI Taxonomy" id="151549"/>
    <lineage>
        <taxon>Eukaryota</taxon>
        <taxon>Metazoa</taxon>
        <taxon>Ecdysozoa</taxon>
        <taxon>Arthropoda</taxon>
        <taxon>Hexapoda</taxon>
        <taxon>Insecta</taxon>
        <taxon>Pterygota</taxon>
        <taxon>Neoptera</taxon>
        <taxon>Endopterygota</taxon>
        <taxon>Lepidoptera</taxon>
        <taxon>Glossata</taxon>
        <taxon>Ditrysia</taxon>
        <taxon>Tineoidea</taxon>
        <taxon>Psychidae</taxon>
        <taxon>Oiketicinae</taxon>
        <taxon>Eumeta</taxon>
    </lineage>
</organism>
<proteinExistence type="predicted"/>
<reference evidence="2 3" key="1">
    <citation type="journal article" date="2019" name="Commun. Biol.">
        <title>The bagworm genome reveals a unique fibroin gene that provides high tensile strength.</title>
        <authorList>
            <person name="Kono N."/>
            <person name="Nakamura H."/>
            <person name="Ohtoshi R."/>
            <person name="Tomita M."/>
            <person name="Numata K."/>
            <person name="Arakawa K."/>
        </authorList>
    </citation>
    <scope>NUCLEOTIDE SEQUENCE [LARGE SCALE GENOMIC DNA]</scope>
</reference>
<feature type="region of interest" description="Disordered" evidence="1">
    <location>
        <begin position="61"/>
        <end position="83"/>
    </location>
</feature>